<comment type="caution">
    <text evidence="5">The sequence shown here is derived from an EMBL/GenBank/DDBJ whole genome shotgun (WGS) entry which is preliminary data.</text>
</comment>
<evidence type="ECO:0000256" key="3">
    <source>
        <dbReference type="SAM" id="MobiDB-lite"/>
    </source>
</evidence>
<dbReference type="Pfam" id="PF03524">
    <property type="entry name" value="CagX"/>
    <property type="match status" value="1"/>
</dbReference>
<dbReference type="CDD" id="cd06911">
    <property type="entry name" value="VirB9_CagX_TrbG"/>
    <property type="match status" value="1"/>
</dbReference>
<dbReference type="InterPro" id="IPR014142">
    <property type="entry name" value="TrbG_Ti"/>
</dbReference>
<sequence>MSLPITRPGRALALVAALACAPLAAASSADPSGPQASQTPGARPAALPPVPGNTGPGRSDGAGGAGAGPVAQVEAIALPAASRAGAAQGAAPARHRIPRRRAEASLALARPLATLQRANAEARDGPASGVFVNSALYHAFEPGRLYAIHTSPRFLTTIALRPGEKLIAKAAGDTVRWVLGETEAGTAEAQQVIVLVKPMRGGLRTNLVLTTDQRTYLIDAVSTDSGAYTSVLSWTYPQEEARARAADVARRVVAEQANEALRVQAAVPVERLDFRYAVTPLKGRAPPWTPVRVFDDGAKTYIEFPPDLAVREAPPVFLLDADDQAQLVNARLLGRYLVVDRIIDRAELRLGDKKPVVVRLTRQGARP</sequence>
<feature type="region of interest" description="Disordered" evidence="3">
    <location>
        <begin position="26"/>
        <end position="68"/>
    </location>
</feature>
<dbReference type="Gene3D" id="2.60.40.2500">
    <property type="match status" value="1"/>
</dbReference>
<keyword evidence="2 4" id="KW-0732">Signal</keyword>
<dbReference type="EMBL" id="PJRQ01000049">
    <property type="protein sequence ID" value="PLR06793.1"/>
    <property type="molecule type" value="Genomic_DNA"/>
</dbReference>
<feature type="compositionally biased region" description="Low complexity" evidence="3">
    <location>
        <begin position="26"/>
        <end position="37"/>
    </location>
</feature>
<dbReference type="InterPro" id="IPR010258">
    <property type="entry name" value="Conjugal_tfr_TrbG/VirB9/CagX"/>
</dbReference>
<evidence type="ECO:0000256" key="2">
    <source>
        <dbReference type="ARBA" id="ARBA00022729"/>
    </source>
</evidence>
<evidence type="ECO:0000313" key="6">
    <source>
        <dbReference type="Proteomes" id="UP000234483"/>
    </source>
</evidence>
<comment type="similarity">
    <text evidence="1">Belongs to the TrbG/VirB9 family.</text>
</comment>
<feature type="compositionally biased region" description="Gly residues" evidence="3">
    <location>
        <begin position="54"/>
        <end position="67"/>
    </location>
</feature>
<reference evidence="5 6" key="1">
    <citation type="submission" date="2017-12" db="EMBL/GenBank/DDBJ databases">
        <title>The genome sequence of Caulobacter flavus CGMCC1 15093.</title>
        <authorList>
            <person name="Gao J."/>
            <person name="Mao X."/>
            <person name="Sun J."/>
        </authorList>
    </citation>
    <scope>NUCLEOTIDE SEQUENCE [LARGE SCALE GENOMIC DNA]</scope>
    <source>
        <strain evidence="5 6">CGMCC1 15093</strain>
    </source>
</reference>
<feature type="signal peptide" evidence="4">
    <location>
        <begin position="1"/>
        <end position="26"/>
    </location>
</feature>
<name>A0A2N5CLT8_9CAUL</name>
<gene>
    <name evidence="5" type="primary">trbG</name>
    <name evidence="5" type="ORF">CFHF_24345</name>
</gene>
<feature type="chain" id="PRO_5014891596" evidence="4">
    <location>
        <begin position="27"/>
        <end position="367"/>
    </location>
</feature>
<organism evidence="5 6">
    <name type="scientific">Caulobacter flavus</name>
    <dbReference type="NCBI Taxonomy" id="1679497"/>
    <lineage>
        <taxon>Bacteria</taxon>
        <taxon>Pseudomonadati</taxon>
        <taxon>Pseudomonadota</taxon>
        <taxon>Alphaproteobacteria</taxon>
        <taxon>Caulobacterales</taxon>
        <taxon>Caulobacteraceae</taxon>
        <taxon>Caulobacter</taxon>
    </lineage>
</organism>
<evidence type="ECO:0000313" key="5">
    <source>
        <dbReference type="EMBL" id="PLR06793.1"/>
    </source>
</evidence>
<evidence type="ECO:0000256" key="1">
    <source>
        <dbReference type="ARBA" id="ARBA00006135"/>
    </source>
</evidence>
<dbReference type="InterPro" id="IPR033645">
    <property type="entry name" value="VirB9/CagX/TrbG_C"/>
</dbReference>
<dbReference type="RefSeq" id="WP_101715516.1">
    <property type="nucleotide sequence ID" value="NZ_PJRQ01000049.1"/>
</dbReference>
<dbReference type="AlphaFoldDB" id="A0A2N5CLT8"/>
<accession>A0A2N5CLT8</accession>
<evidence type="ECO:0000256" key="4">
    <source>
        <dbReference type="SAM" id="SignalP"/>
    </source>
</evidence>
<dbReference type="InterPro" id="IPR038161">
    <property type="entry name" value="VirB9/CagX/TrbG_C_sf"/>
</dbReference>
<protein>
    <submittedName>
        <fullName evidence="5">P-type conjugative transfer protein TrbG</fullName>
    </submittedName>
</protein>
<dbReference type="Proteomes" id="UP000234483">
    <property type="component" value="Unassembled WGS sequence"/>
</dbReference>
<dbReference type="NCBIfam" id="TIGR02775">
    <property type="entry name" value="TrbG_Ti"/>
    <property type="match status" value="1"/>
</dbReference>
<proteinExistence type="inferred from homology"/>